<gene>
    <name evidence="1" type="ORF">A4S02_07120</name>
</gene>
<organism evidence="1 2">
    <name type="scientific">Acetobacter ascendens</name>
    <dbReference type="NCBI Taxonomy" id="481146"/>
    <lineage>
        <taxon>Bacteria</taxon>
        <taxon>Pseudomonadati</taxon>
        <taxon>Pseudomonadota</taxon>
        <taxon>Alphaproteobacteria</taxon>
        <taxon>Acetobacterales</taxon>
        <taxon>Acetobacteraceae</taxon>
        <taxon>Acetobacter</taxon>
    </lineage>
</organism>
<evidence type="ECO:0000313" key="2">
    <source>
        <dbReference type="Proteomes" id="UP000175973"/>
    </source>
</evidence>
<dbReference type="Proteomes" id="UP000175973">
    <property type="component" value="Chromosome"/>
</dbReference>
<accession>A0A1D8QW61</accession>
<evidence type="ECO:0000313" key="1">
    <source>
        <dbReference type="EMBL" id="AOW46578.1"/>
    </source>
</evidence>
<dbReference type="KEGG" id="aasc:A4S02_07120"/>
<proteinExistence type="predicted"/>
<reference evidence="2" key="1">
    <citation type="submission" date="2016-04" db="EMBL/GenBank/DDBJ databases">
        <authorList>
            <person name="Jeon C.O."/>
            <person name="Cho G.Y."/>
            <person name="Jeong H.I."/>
            <person name="Kim K.H."/>
        </authorList>
    </citation>
    <scope>NUCLEOTIDE SEQUENCE [LARGE SCALE GENOMIC DNA]</scope>
    <source>
        <strain evidence="2">LMG 1590</strain>
    </source>
</reference>
<sequence>MFYPKKIRQMRNQIFGRGVTKRRNQPVTKFRKVRNYFSEVMGGGGGGGGGAHSTEVRNKDFFKPNLKRFLRDF</sequence>
<dbReference type="AlphaFoldDB" id="A0A1D8QW61"/>
<keyword evidence="2" id="KW-1185">Reference proteome</keyword>
<name>A0A1D8QW61_9PROT</name>
<protein>
    <submittedName>
        <fullName evidence="1">Uncharacterized protein</fullName>
    </submittedName>
</protein>
<dbReference type="EMBL" id="CP015164">
    <property type="protein sequence ID" value="AOW46578.1"/>
    <property type="molecule type" value="Genomic_DNA"/>
</dbReference>